<proteinExistence type="predicted"/>
<reference evidence="1" key="2">
    <citation type="submission" date="2022-01" db="EMBL/GenBank/DDBJ databases">
        <authorList>
            <person name="Yamashiro T."/>
            <person name="Shiraishi A."/>
            <person name="Satake H."/>
            <person name="Nakayama K."/>
        </authorList>
    </citation>
    <scope>NUCLEOTIDE SEQUENCE</scope>
</reference>
<name>A0ABQ4WU29_9ASTR</name>
<protein>
    <submittedName>
        <fullName evidence="1">Uncharacterized protein</fullName>
    </submittedName>
</protein>
<comment type="caution">
    <text evidence="1">The sequence shown here is derived from an EMBL/GenBank/DDBJ whole genome shotgun (WGS) entry which is preliminary data.</text>
</comment>
<evidence type="ECO:0000313" key="1">
    <source>
        <dbReference type="EMBL" id="GJS56368.1"/>
    </source>
</evidence>
<dbReference type="Proteomes" id="UP001151760">
    <property type="component" value="Unassembled WGS sequence"/>
</dbReference>
<organism evidence="1 2">
    <name type="scientific">Tanacetum coccineum</name>
    <dbReference type="NCBI Taxonomy" id="301880"/>
    <lineage>
        <taxon>Eukaryota</taxon>
        <taxon>Viridiplantae</taxon>
        <taxon>Streptophyta</taxon>
        <taxon>Embryophyta</taxon>
        <taxon>Tracheophyta</taxon>
        <taxon>Spermatophyta</taxon>
        <taxon>Magnoliopsida</taxon>
        <taxon>eudicotyledons</taxon>
        <taxon>Gunneridae</taxon>
        <taxon>Pentapetalae</taxon>
        <taxon>asterids</taxon>
        <taxon>campanulids</taxon>
        <taxon>Asterales</taxon>
        <taxon>Asteraceae</taxon>
        <taxon>Asteroideae</taxon>
        <taxon>Anthemideae</taxon>
        <taxon>Anthemidinae</taxon>
        <taxon>Tanacetum</taxon>
    </lineage>
</organism>
<dbReference type="EMBL" id="BQNB010008931">
    <property type="protein sequence ID" value="GJS56368.1"/>
    <property type="molecule type" value="Genomic_DNA"/>
</dbReference>
<accession>A0ABQ4WU29</accession>
<sequence>MWHETTTNSSLWSQMMDLIVTHERHFIIFGDMYEVRDESNRYGTISSRLEAHTFSSFTGDTYLVDLPLGGRSYTFKGYGLASLVMQRDGFEEVIKIAYKECSQGDLKQCVTFHEKLKVINKKLKAWNHNVKQGDVSRYHEVKLRLIEIEKKIEKCVASDEERHEKMNLLKECDDLNKLEEMDTFCGTRGLPPLLKPEVSQETTALVAAKWVAKSTTTSLVLTLFYPVTNLIGVEPCGFNGKGVMHAYVFDVKKKKNLKMNY</sequence>
<gene>
    <name evidence="1" type="ORF">Tco_0629730</name>
</gene>
<keyword evidence="2" id="KW-1185">Reference proteome</keyword>
<reference evidence="1" key="1">
    <citation type="journal article" date="2022" name="Int. J. Mol. Sci.">
        <title>Draft Genome of Tanacetum Coccineum: Genomic Comparison of Closely Related Tanacetum-Family Plants.</title>
        <authorList>
            <person name="Yamashiro T."/>
            <person name="Shiraishi A."/>
            <person name="Nakayama K."/>
            <person name="Satake H."/>
        </authorList>
    </citation>
    <scope>NUCLEOTIDE SEQUENCE</scope>
</reference>
<evidence type="ECO:0000313" key="2">
    <source>
        <dbReference type="Proteomes" id="UP001151760"/>
    </source>
</evidence>